<proteinExistence type="predicted"/>
<organism evidence="6 7">
    <name type="scientific">Tieghemiomyces parasiticus</name>
    <dbReference type="NCBI Taxonomy" id="78921"/>
    <lineage>
        <taxon>Eukaryota</taxon>
        <taxon>Fungi</taxon>
        <taxon>Fungi incertae sedis</taxon>
        <taxon>Zoopagomycota</taxon>
        <taxon>Kickxellomycotina</taxon>
        <taxon>Dimargaritomycetes</taxon>
        <taxon>Dimargaritales</taxon>
        <taxon>Dimargaritaceae</taxon>
        <taxon>Tieghemiomyces</taxon>
    </lineage>
</organism>
<accession>A0A9W8DNH3</accession>
<evidence type="ECO:0000256" key="1">
    <source>
        <dbReference type="ARBA" id="ARBA00023125"/>
    </source>
</evidence>
<evidence type="ECO:0000256" key="2">
    <source>
        <dbReference type="ARBA" id="ARBA00023242"/>
    </source>
</evidence>
<dbReference type="EMBL" id="JANBPT010000524">
    <property type="protein sequence ID" value="KAJ1917880.1"/>
    <property type="molecule type" value="Genomic_DNA"/>
</dbReference>
<dbReference type="OrthoDB" id="8964853at2759"/>
<dbReference type="Pfam" id="PF00010">
    <property type="entry name" value="HLH"/>
    <property type="match status" value="1"/>
</dbReference>
<keyword evidence="7" id="KW-1185">Reference proteome</keyword>
<evidence type="ECO:0000259" key="5">
    <source>
        <dbReference type="PROSITE" id="PS50888"/>
    </source>
</evidence>
<dbReference type="PANTHER" id="PTHR10328:SF15">
    <property type="entry name" value="BHLH TRANSCRIPTION FACTOR"/>
    <property type="match status" value="1"/>
</dbReference>
<feature type="compositionally biased region" description="Pro residues" evidence="4">
    <location>
        <begin position="211"/>
        <end position="226"/>
    </location>
</feature>
<dbReference type="GO" id="GO:0046983">
    <property type="term" value="F:protein dimerization activity"/>
    <property type="evidence" value="ECO:0007669"/>
    <property type="project" value="InterPro"/>
</dbReference>
<dbReference type="InterPro" id="IPR011598">
    <property type="entry name" value="bHLH_dom"/>
</dbReference>
<dbReference type="GO" id="GO:0003677">
    <property type="term" value="F:DNA binding"/>
    <property type="evidence" value="ECO:0007669"/>
    <property type="project" value="UniProtKB-KW"/>
</dbReference>
<feature type="compositionally biased region" description="Low complexity" evidence="4">
    <location>
        <begin position="288"/>
        <end position="301"/>
    </location>
</feature>
<dbReference type="GO" id="GO:0045944">
    <property type="term" value="P:positive regulation of transcription by RNA polymerase II"/>
    <property type="evidence" value="ECO:0007669"/>
    <property type="project" value="TreeGrafter"/>
</dbReference>
<comment type="caution">
    <text evidence="6">The sequence shown here is derived from an EMBL/GenBank/DDBJ whole genome shotgun (WGS) entry which is preliminary data.</text>
</comment>
<dbReference type="Gene3D" id="4.10.280.10">
    <property type="entry name" value="Helix-loop-helix DNA-binding domain"/>
    <property type="match status" value="1"/>
</dbReference>
<feature type="coiled-coil region" evidence="3">
    <location>
        <begin position="458"/>
        <end position="485"/>
    </location>
</feature>
<feature type="compositionally biased region" description="Basic and acidic residues" evidence="4">
    <location>
        <begin position="196"/>
        <end position="209"/>
    </location>
</feature>
<name>A0A9W8DNH3_9FUNG</name>
<dbReference type="InterPro" id="IPR036638">
    <property type="entry name" value="HLH_DNA-bd_sf"/>
</dbReference>
<feature type="compositionally biased region" description="Low complexity" evidence="4">
    <location>
        <begin position="70"/>
        <end position="84"/>
    </location>
</feature>
<dbReference type="GO" id="GO:0003700">
    <property type="term" value="F:DNA-binding transcription factor activity"/>
    <property type="evidence" value="ECO:0007669"/>
    <property type="project" value="TreeGrafter"/>
</dbReference>
<feature type="compositionally biased region" description="Low complexity" evidence="4">
    <location>
        <begin position="7"/>
        <end position="21"/>
    </location>
</feature>
<evidence type="ECO:0000256" key="3">
    <source>
        <dbReference type="SAM" id="Coils"/>
    </source>
</evidence>
<dbReference type="AlphaFoldDB" id="A0A9W8DNH3"/>
<feature type="compositionally biased region" description="Polar residues" evidence="4">
    <location>
        <begin position="22"/>
        <end position="33"/>
    </location>
</feature>
<reference evidence="6" key="1">
    <citation type="submission" date="2022-07" db="EMBL/GenBank/DDBJ databases">
        <title>Phylogenomic reconstructions and comparative analyses of Kickxellomycotina fungi.</title>
        <authorList>
            <person name="Reynolds N.K."/>
            <person name="Stajich J.E."/>
            <person name="Barry K."/>
            <person name="Grigoriev I.V."/>
            <person name="Crous P."/>
            <person name="Smith M.E."/>
        </authorList>
    </citation>
    <scope>NUCLEOTIDE SEQUENCE</scope>
    <source>
        <strain evidence="6">RSA 861</strain>
    </source>
</reference>
<gene>
    <name evidence="6" type="ORF">IWQ60_007649</name>
</gene>
<keyword evidence="1" id="KW-0238">DNA-binding</keyword>
<sequence>MSTSNELPPLAKLHHLPPLGHSGSQSTDNSSTGPIKPGPPQLPSLGAYRFPAEIAYSPDHHPASGERPAAHPSSSGSPGHSDPAYPAPSPDAYRDRSLLTEPSSKMEDPFNPYRRHSIAAASRYHDGGSPLAREMDPRSDLPPPPPISTRHSLHPHDVRLPGPRDLPSIPELNGGNGGISPNKRKDPPSPTSTLRPDGEVKRHEPHRGEYYPPPPAGDGRPGPLPYPRNRLLPPGPPGAFDPQNRRFSLPAAAVSGMPRPGAGPGHPHGRSGLPPPPPPAGRGGAGYSGHPYGRPPSSEFSQPPPPPPSNHPVGPYPVGPNSGSPSGPRHDGPEYPDSFNMARRASMPVIALEGLKGAGSDRFHHQAPYPGRSDRPYGYPPPFPPGLNGHGYVAHREIAKSETPYSRSPELRVSHKMAERKRRREMKDLFDELRDALPIDKSLKTSKWEILSKAVDFINDLRKSEHDYREEVESLRNQLAVLKQGRRSST</sequence>
<evidence type="ECO:0000256" key="4">
    <source>
        <dbReference type="SAM" id="MobiDB-lite"/>
    </source>
</evidence>
<evidence type="ECO:0000313" key="7">
    <source>
        <dbReference type="Proteomes" id="UP001150569"/>
    </source>
</evidence>
<keyword evidence="3" id="KW-0175">Coiled coil</keyword>
<feature type="compositionally biased region" description="Pro residues" evidence="4">
    <location>
        <begin position="302"/>
        <end position="318"/>
    </location>
</feature>
<feature type="compositionally biased region" description="Basic and acidic residues" evidence="4">
    <location>
        <begin position="92"/>
        <end position="108"/>
    </location>
</feature>
<dbReference type="PANTHER" id="PTHR10328">
    <property type="entry name" value="PROTEIN MAX MYC-ASSOCIATED FACTOR X"/>
    <property type="match status" value="1"/>
</dbReference>
<dbReference type="PROSITE" id="PS50888">
    <property type="entry name" value="BHLH"/>
    <property type="match status" value="1"/>
</dbReference>
<dbReference type="SUPFAM" id="SSF47459">
    <property type="entry name" value="HLH, helix-loop-helix DNA-binding domain"/>
    <property type="match status" value="1"/>
</dbReference>
<dbReference type="SMART" id="SM00353">
    <property type="entry name" value="HLH"/>
    <property type="match status" value="1"/>
</dbReference>
<dbReference type="GO" id="GO:0090575">
    <property type="term" value="C:RNA polymerase II transcription regulator complex"/>
    <property type="evidence" value="ECO:0007669"/>
    <property type="project" value="TreeGrafter"/>
</dbReference>
<dbReference type="Proteomes" id="UP001150569">
    <property type="component" value="Unassembled WGS sequence"/>
</dbReference>
<feature type="region of interest" description="Disordered" evidence="4">
    <location>
        <begin position="361"/>
        <end position="421"/>
    </location>
</feature>
<protein>
    <recommendedName>
        <fullName evidence="5">BHLH domain-containing protein</fullName>
    </recommendedName>
</protein>
<keyword evidence="2" id="KW-0539">Nucleus</keyword>
<evidence type="ECO:0000313" key="6">
    <source>
        <dbReference type="EMBL" id="KAJ1917880.1"/>
    </source>
</evidence>
<feature type="domain" description="BHLH" evidence="5">
    <location>
        <begin position="410"/>
        <end position="461"/>
    </location>
</feature>
<feature type="region of interest" description="Disordered" evidence="4">
    <location>
        <begin position="1"/>
        <end position="342"/>
    </location>
</feature>